<evidence type="ECO:0000313" key="3">
    <source>
        <dbReference type="Proteomes" id="UP000642284"/>
    </source>
</evidence>
<dbReference type="Proteomes" id="UP000642284">
    <property type="component" value="Unassembled WGS sequence"/>
</dbReference>
<protein>
    <submittedName>
        <fullName evidence="2">Uncharacterized protein</fullName>
    </submittedName>
</protein>
<organism evidence="2 3">
    <name type="scientific">Streptomyces polyasparticus</name>
    <dbReference type="NCBI Taxonomy" id="2767826"/>
    <lineage>
        <taxon>Bacteria</taxon>
        <taxon>Bacillati</taxon>
        <taxon>Actinomycetota</taxon>
        <taxon>Actinomycetes</taxon>
        <taxon>Kitasatosporales</taxon>
        <taxon>Streptomycetaceae</taxon>
        <taxon>Streptomyces</taxon>
    </lineage>
</organism>
<feature type="region of interest" description="Disordered" evidence="1">
    <location>
        <begin position="1"/>
        <end position="24"/>
    </location>
</feature>
<reference evidence="2 3" key="1">
    <citation type="submission" date="2020-08" db="EMBL/GenBank/DDBJ databases">
        <title>Genemic of Streptomyces polyaspartic.</title>
        <authorList>
            <person name="Liu W."/>
        </authorList>
    </citation>
    <scope>NUCLEOTIDE SEQUENCE [LARGE SCALE GENOMIC DNA]</scope>
    <source>
        <strain evidence="2 3">TRM66268-LWL</strain>
    </source>
</reference>
<evidence type="ECO:0000256" key="1">
    <source>
        <dbReference type="SAM" id="MobiDB-lite"/>
    </source>
</evidence>
<gene>
    <name evidence="2" type="ORF">H9Y04_34490</name>
</gene>
<proteinExistence type="predicted"/>
<name>A0ABR7STN4_9ACTN</name>
<accession>A0ABR7STN4</accession>
<keyword evidence="3" id="KW-1185">Reference proteome</keyword>
<dbReference type="EMBL" id="JACTVJ010000020">
    <property type="protein sequence ID" value="MBC9717653.1"/>
    <property type="molecule type" value="Genomic_DNA"/>
</dbReference>
<evidence type="ECO:0000313" key="2">
    <source>
        <dbReference type="EMBL" id="MBC9717653.1"/>
    </source>
</evidence>
<comment type="caution">
    <text evidence="2">The sequence shown here is derived from an EMBL/GenBank/DDBJ whole genome shotgun (WGS) entry which is preliminary data.</text>
</comment>
<sequence length="60" mass="6579">MEWDGGSGTWIPEEQPPPEVPALRRADHGDFTLIDIAGGNNLQLYVCPATPDHPHLELCT</sequence>
<dbReference type="RefSeq" id="WP_187818092.1">
    <property type="nucleotide sequence ID" value="NZ_JACTVJ010000020.1"/>
</dbReference>